<reference evidence="1 2" key="1">
    <citation type="submission" date="2024-01" db="EMBL/GenBank/DDBJ databases">
        <title>The genomes of 5 underutilized Papilionoideae crops provide insights into root nodulation and disease resistanc.</title>
        <authorList>
            <person name="Jiang F."/>
        </authorList>
    </citation>
    <scope>NUCLEOTIDE SEQUENCE [LARGE SCALE GENOMIC DNA]</scope>
    <source>
        <strain evidence="1">LVBAO_FW01</strain>
        <tissue evidence="1">Leaves</tissue>
    </source>
</reference>
<protein>
    <submittedName>
        <fullName evidence="1">Uncharacterized protein</fullName>
    </submittedName>
</protein>
<keyword evidence="2" id="KW-1185">Reference proteome</keyword>
<comment type="caution">
    <text evidence="1">The sequence shown here is derived from an EMBL/GenBank/DDBJ whole genome shotgun (WGS) entry which is preliminary data.</text>
</comment>
<dbReference type="Proteomes" id="UP001367508">
    <property type="component" value="Unassembled WGS sequence"/>
</dbReference>
<evidence type="ECO:0000313" key="2">
    <source>
        <dbReference type="Proteomes" id="UP001367508"/>
    </source>
</evidence>
<sequence length="188" mass="21735">MLLKGWQYLATKRMRCGYEKLTNPTQKMMRIGRRCCWVKSMNGRLRGLRLSRSRKLSLVVLSSRIVRMCTEVVNRMNMENIYPTIVLPTQWGLPVLSHNSHLCRRKQGDSDASRPLLPAFFCRLWFYGKSGYGYDYGGGNGRCRLSPHHPILASLNHTNHVSNRCRNSEITVGKNHHKLLTEMGFEKP</sequence>
<gene>
    <name evidence="1" type="ORF">VNO77_18212</name>
</gene>
<organism evidence="1 2">
    <name type="scientific">Canavalia gladiata</name>
    <name type="common">Sword bean</name>
    <name type="synonym">Dolichos gladiatus</name>
    <dbReference type="NCBI Taxonomy" id="3824"/>
    <lineage>
        <taxon>Eukaryota</taxon>
        <taxon>Viridiplantae</taxon>
        <taxon>Streptophyta</taxon>
        <taxon>Embryophyta</taxon>
        <taxon>Tracheophyta</taxon>
        <taxon>Spermatophyta</taxon>
        <taxon>Magnoliopsida</taxon>
        <taxon>eudicotyledons</taxon>
        <taxon>Gunneridae</taxon>
        <taxon>Pentapetalae</taxon>
        <taxon>rosids</taxon>
        <taxon>fabids</taxon>
        <taxon>Fabales</taxon>
        <taxon>Fabaceae</taxon>
        <taxon>Papilionoideae</taxon>
        <taxon>50 kb inversion clade</taxon>
        <taxon>NPAAA clade</taxon>
        <taxon>indigoferoid/millettioid clade</taxon>
        <taxon>Phaseoleae</taxon>
        <taxon>Canavalia</taxon>
    </lineage>
</organism>
<name>A0AAN9LNR6_CANGL</name>
<evidence type="ECO:0000313" key="1">
    <source>
        <dbReference type="EMBL" id="KAK7337629.1"/>
    </source>
</evidence>
<dbReference type="AlphaFoldDB" id="A0AAN9LNR6"/>
<dbReference type="EMBL" id="JAYMYQ010000004">
    <property type="protein sequence ID" value="KAK7337629.1"/>
    <property type="molecule type" value="Genomic_DNA"/>
</dbReference>
<proteinExistence type="predicted"/>
<accession>A0AAN9LNR6</accession>
<dbReference type="PANTHER" id="PTHR35123:SF3">
    <property type="entry name" value="TRANSMEMBRANE PROTEIN"/>
    <property type="match status" value="1"/>
</dbReference>
<dbReference type="PANTHER" id="PTHR35123">
    <property type="entry name" value="OS07G0633900 PROTEIN-RELATED"/>
    <property type="match status" value="1"/>
</dbReference>